<feature type="domain" description="FAD-binding" evidence="6">
    <location>
        <begin position="2"/>
        <end position="329"/>
    </location>
</feature>
<protein>
    <submittedName>
        <fullName evidence="7">Putative salicylate hydroxylase</fullName>
    </submittedName>
</protein>
<evidence type="ECO:0000259" key="6">
    <source>
        <dbReference type="Pfam" id="PF01494"/>
    </source>
</evidence>
<dbReference type="AlphaFoldDB" id="A0A2I2G3H5"/>
<comment type="caution">
    <text evidence="7">The sequence shown here is derived from an EMBL/GenBank/DDBJ whole genome shotgun (WGS) entry which is preliminary data.</text>
</comment>
<dbReference type="PRINTS" id="PR00420">
    <property type="entry name" value="RNGMNOXGNASE"/>
</dbReference>
<dbReference type="RefSeq" id="XP_024702734.1">
    <property type="nucleotide sequence ID" value="XM_024849759.1"/>
</dbReference>
<dbReference type="FunFam" id="3.50.50.60:FF:000115">
    <property type="entry name" value="Salicylate hydroxylase, putative"/>
    <property type="match status" value="1"/>
</dbReference>
<reference evidence="7 8" key="1">
    <citation type="submission" date="2016-12" db="EMBL/GenBank/DDBJ databases">
        <title>The genomes of Aspergillus section Nigri reveals drivers in fungal speciation.</title>
        <authorList>
            <consortium name="DOE Joint Genome Institute"/>
            <person name="Vesth T.C."/>
            <person name="Nybo J."/>
            <person name="Theobald S."/>
            <person name="Brandl J."/>
            <person name="Frisvad J.C."/>
            <person name="Nielsen K.F."/>
            <person name="Lyhne E.K."/>
            <person name="Kogle M.E."/>
            <person name="Kuo A."/>
            <person name="Riley R."/>
            <person name="Clum A."/>
            <person name="Nolan M."/>
            <person name="Lipzen A."/>
            <person name="Salamov A."/>
            <person name="Henrissat B."/>
            <person name="Wiebenga A."/>
            <person name="De Vries R.P."/>
            <person name="Grigoriev I.V."/>
            <person name="Mortensen U.H."/>
            <person name="Andersen M.R."/>
            <person name="Baker S.E."/>
        </authorList>
    </citation>
    <scope>NUCLEOTIDE SEQUENCE [LARGE SCALE GENOMIC DNA]</scope>
    <source>
        <strain evidence="7 8">IBT 23096</strain>
    </source>
</reference>
<name>A0A2I2G3H5_9EURO</name>
<dbReference type="Gene3D" id="3.50.50.60">
    <property type="entry name" value="FAD/NAD(P)-binding domain"/>
    <property type="match status" value="1"/>
</dbReference>
<evidence type="ECO:0000256" key="3">
    <source>
        <dbReference type="ARBA" id="ARBA00022827"/>
    </source>
</evidence>
<dbReference type="GeneID" id="36557458"/>
<gene>
    <name evidence="7" type="ORF">P170DRAFT_439094</name>
</gene>
<keyword evidence="8" id="KW-1185">Reference proteome</keyword>
<dbReference type="EMBL" id="MSFO01000006">
    <property type="protein sequence ID" value="PLB47432.1"/>
    <property type="molecule type" value="Genomic_DNA"/>
</dbReference>
<proteinExistence type="inferred from homology"/>
<dbReference type="GO" id="GO:0004497">
    <property type="term" value="F:monooxygenase activity"/>
    <property type="evidence" value="ECO:0007669"/>
    <property type="project" value="UniProtKB-KW"/>
</dbReference>
<keyword evidence="3" id="KW-0274">FAD</keyword>
<keyword evidence="2" id="KW-0285">Flavoprotein</keyword>
<evidence type="ECO:0000313" key="8">
    <source>
        <dbReference type="Proteomes" id="UP000234275"/>
    </source>
</evidence>
<evidence type="ECO:0000256" key="1">
    <source>
        <dbReference type="ARBA" id="ARBA00007992"/>
    </source>
</evidence>
<dbReference type="PANTHER" id="PTHR13789">
    <property type="entry name" value="MONOOXYGENASE"/>
    <property type="match status" value="1"/>
</dbReference>
<organism evidence="7 8">
    <name type="scientific">Aspergillus steynii IBT 23096</name>
    <dbReference type="NCBI Taxonomy" id="1392250"/>
    <lineage>
        <taxon>Eukaryota</taxon>
        <taxon>Fungi</taxon>
        <taxon>Dikarya</taxon>
        <taxon>Ascomycota</taxon>
        <taxon>Pezizomycotina</taxon>
        <taxon>Eurotiomycetes</taxon>
        <taxon>Eurotiomycetidae</taxon>
        <taxon>Eurotiales</taxon>
        <taxon>Aspergillaceae</taxon>
        <taxon>Aspergillus</taxon>
        <taxon>Aspergillus subgen. Circumdati</taxon>
    </lineage>
</organism>
<dbReference type="PANTHER" id="PTHR13789:SF311">
    <property type="entry name" value="HYDROXYLASE, PUTATIVE (AFU_ORTHOLOGUE AFUA_5G10180)-RELATED"/>
    <property type="match status" value="1"/>
</dbReference>
<evidence type="ECO:0000313" key="7">
    <source>
        <dbReference type="EMBL" id="PLB47432.1"/>
    </source>
</evidence>
<dbReference type="OrthoDB" id="1878542at2759"/>
<dbReference type="InterPro" id="IPR002938">
    <property type="entry name" value="FAD-bd"/>
</dbReference>
<dbReference type="SUPFAM" id="SSF51905">
    <property type="entry name" value="FAD/NAD(P)-binding domain"/>
    <property type="match status" value="1"/>
</dbReference>
<keyword evidence="4" id="KW-0560">Oxidoreductase</keyword>
<dbReference type="Pfam" id="PF01494">
    <property type="entry name" value="FAD_binding_3"/>
    <property type="match status" value="1"/>
</dbReference>
<dbReference type="InterPro" id="IPR036188">
    <property type="entry name" value="FAD/NAD-bd_sf"/>
</dbReference>
<dbReference type="InterPro" id="IPR050493">
    <property type="entry name" value="FAD-dep_Monooxygenase_BioMet"/>
</dbReference>
<evidence type="ECO:0000256" key="2">
    <source>
        <dbReference type="ARBA" id="ARBA00022630"/>
    </source>
</evidence>
<evidence type="ECO:0000256" key="4">
    <source>
        <dbReference type="ARBA" id="ARBA00023002"/>
    </source>
</evidence>
<dbReference type="GO" id="GO:0071949">
    <property type="term" value="F:FAD binding"/>
    <property type="evidence" value="ECO:0007669"/>
    <property type="project" value="InterPro"/>
</dbReference>
<dbReference type="Proteomes" id="UP000234275">
    <property type="component" value="Unassembled WGS sequence"/>
</dbReference>
<sequence>MKVIIVGAGLGGLVCAIACRRENIEVVVLERSVEISPVGAGIQIPPNGSRIMKELGLLPRVLEKGAIIESMDIRRYKDGSVITSMPCGETVTREYGAPWIMIHRADYQMIILDKARSLGVDLRLNAAVEDVILESPHVVLAGGEKLFSDVVIGADGLWSSVRSAILSRPCLPIDTGDLAYRATFSRAQLEALVDPQINELCAKTAVTAWFGPKNHAVFYPIRGATEFNLVLLQPDDLPAGVRTQQGDLDEVRYGYRDWDETLQRLISCVPSILKWKLCHLPELSIWSKGHTTLLGDACHPTLPYQAQGAAMAVEDGAVLGMLLGAVASRRGSLTAGTRTPDIPDVLKLYEEIRKPYTSRNVNGAVRNRSIFHLEDGIVQWLRDKVMGLSGLTRETDWSYIMSYRYRQMLGTDVLREAERGLQKLLGEINLHSHED</sequence>
<evidence type="ECO:0000256" key="5">
    <source>
        <dbReference type="ARBA" id="ARBA00023033"/>
    </source>
</evidence>
<keyword evidence="5" id="KW-0503">Monooxygenase</keyword>
<dbReference type="VEuPathDB" id="FungiDB:P170DRAFT_439094"/>
<accession>A0A2I2G3H5</accession>
<dbReference type="STRING" id="1392250.A0A2I2G3H5"/>
<comment type="similarity">
    <text evidence="1">Belongs to the paxM FAD-dependent monooxygenase family.</text>
</comment>
<dbReference type="SUPFAM" id="SSF54373">
    <property type="entry name" value="FAD-linked reductases, C-terminal domain"/>
    <property type="match status" value="1"/>
</dbReference>